<dbReference type="Pfam" id="PF24389">
    <property type="entry name" value="ORC-CDC6-like"/>
    <property type="match status" value="1"/>
</dbReference>
<dbReference type="SUPFAM" id="SSF52540">
    <property type="entry name" value="P-loop containing nucleoside triphosphate hydrolases"/>
    <property type="match status" value="1"/>
</dbReference>
<evidence type="ECO:0000313" key="1">
    <source>
        <dbReference type="EMBL" id="KAB4304421.1"/>
    </source>
</evidence>
<name>A0A6I0LZJ0_BACT4</name>
<protein>
    <submittedName>
        <fullName evidence="1">Uncharacterized protein</fullName>
    </submittedName>
</protein>
<proteinExistence type="predicted"/>
<gene>
    <name evidence="1" type="ORF">GAO51_28515</name>
</gene>
<dbReference type="RefSeq" id="WP_113748168.1">
    <property type="nucleotide sequence ID" value="NZ_CAXVLI010000026.1"/>
</dbReference>
<organism evidence="1 2">
    <name type="scientific">Bacteroides thetaiotaomicron</name>
    <dbReference type="NCBI Taxonomy" id="818"/>
    <lineage>
        <taxon>Bacteria</taxon>
        <taxon>Pseudomonadati</taxon>
        <taxon>Bacteroidota</taxon>
        <taxon>Bacteroidia</taxon>
        <taxon>Bacteroidales</taxon>
        <taxon>Bacteroidaceae</taxon>
        <taxon>Bacteroides</taxon>
    </lineage>
</organism>
<dbReference type="AlphaFoldDB" id="A0A6I0LZJ0"/>
<reference evidence="1 2" key="1">
    <citation type="journal article" date="2019" name="Nat. Med.">
        <title>A library of human gut bacterial isolates paired with longitudinal multiomics data enables mechanistic microbiome research.</title>
        <authorList>
            <person name="Poyet M."/>
            <person name="Groussin M."/>
            <person name="Gibbons S.M."/>
            <person name="Avila-Pacheco J."/>
            <person name="Jiang X."/>
            <person name="Kearney S.M."/>
            <person name="Perrotta A.R."/>
            <person name="Berdy B."/>
            <person name="Zhao S."/>
            <person name="Lieberman T.D."/>
            <person name="Swanson P.K."/>
            <person name="Smith M."/>
            <person name="Roesemann S."/>
            <person name="Alexander J.E."/>
            <person name="Rich S.A."/>
            <person name="Livny J."/>
            <person name="Vlamakis H."/>
            <person name="Clish C."/>
            <person name="Bullock K."/>
            <person name="Deik A."/>
            <person name="Scott J."/>
            <person name="Pierce K.A."/>
            <person name="Xavier R.J."/>
            <person name="Alm E.J."/>
        </authorList>
    </citation>
    <scope>NUCLEOTIDE SEQUENCE [LARGE SCALE GENOMIC DNA]</scope>
    <source>
        <strain evidence="1 2">BIOML-A188</strain>
    </source>
</reference>
<dbReference type="InterPro" id="IPR027417">
    <property type="entry name" value="P-loop_NTPase"/>
</dbReference>
<sequence length="581" mass="67399">MNNITNPFEYEGANNLPDNDIIGYYIEDYNFSRFIQSTKNIFLIGERGSGKTMTLLYNSFKIQYKIANQKSKSISFDKIGIHVPCNTPLFHKKEYLLLNDDFKKSIICEHYLVLSILYAIADTLSEIPEIIESSQSQKLDFFSEIEYIWGVDLDHSSINFFESIKRYVNKEMIATQKKINTYNSDAFYENALSFSSSIMPFFTLIRKISLLQSSHFLIMIDDAHDMNKYQIQTLNSWIAYRDHSIFSFKVATAKVNRPVFITSTGGSILEGHDFITVDMERAYQNEETDFFKLAKKIIERRLENIGLKGVTAEEFFPVNESFSKDIEKYKAIAKQQAEEKYGTNATKSVQDYIYKYHRAMYFRERSAKANKPPYSGFETIVDISTGIVRNLLDPCYWMFDNALNNNKDGITQISPKIQTQIIVERSQRMWDVLRNGLDKIIDNCTIEQGKQIFQLFENLMILFSKRLVSDISEPRAIVFSISQKDTHPELYKEIIALIDLARKVQFIYTRIGNAKDKGKQEIYYVPNRLLFPSLGLDPHGQYSRVSLKVSDIWNAAVNNKQFPINEETSTSINLQKNLFDE</sequence>
<dbReference type="Proteomes" id="UP000440614">
    <property type="component" value="Unassembled WGS sequence"/>
</dbReference>
<accession>A0A6I0LZJ0</accession>
<comment type="caution">
    <text evidence="1">The sequence shown here is derived from an EMBL/GenBank/DDBJ whole genome shotgun (WGS) entry which is preliminary data.</text>
</comment>
<dbReference type="InterPro" id="IPR056955">
    <property type="entry name" value="ORC-CDC6-like"/>
</dbReference>
<evidence type="ECO:0000313" key="2">
    <source>
        <dbReference type="Proteomes" id="UP000440614"/>
    </source>
</evidence>
<dbReference type="EMBL" id="WCSY01000050">
    <property type="protein sequence ID" value="KAB4304421.1"/>
    <property type="molecule type" value="Genomic_DNA"/>
</dbReference>